<reference evidence="5 6" key="1">
    <citation type="submission" date="2017-10" db="EMBL/GenBank/DDBJ databases">
        <title>The draft genome sequence of Williamsia sp. BULT 1.1 isolated from the semi-arid grassland soils from South Africa.</title>
        <authorList>
            <person name="Kabwe M.H."/>
            <person name="Govender N."/>
            <person name="Mutseka Lunga P."/>
            <person name="Vikram S."/>
            <person name="Makhalanyane T.P."/>
        </authorList>
    </citation>
    <scope>NUCLEOTIDE SEQUENCE [LARGE SCALE GENOMIC DNA]</scope>
    <source>
        <strain evidence="5 6">BULT 1.1</strain>
    </source>
</reference>
<feature type="active site" description="Tele-AMP-histidine intermediate" evidence="1">
    <location>
        <position position="100"/>
    </location>
</feature>
<dbReference type="InterPro" id="IPR011146">
    <property type="entry name" value="HIT-like"/>
</dbReference>
<evidence type="ECO:0000313" key="5">
    <source>
        <dbReference type="EMBL" id="PHV64548.1"/>
    </source>
</evidence>
<dbReference type="SUPFAM" id="SSF54197">
    <property type="entry name" value="HIT-like"/>
    <property type="match status" value="1"/>
</dbReference>
<feature type="domain" description="HIT" evidence="4">
    <location>
        <begin position="5"/>
        <end position="113"/>
    </location>
</feature>
<dbReference type="EMBL" id="PEBD01000012">
    <property type="protein sequence ID" value="PHV64548.1"/>
    <property type="molecule type" value="Genomic_DNA"/>
</dbReference>
<dbReference type="GO" id="GO:0003824">
    <property type="term" value="F:catalytic activity"/>
    <property type="evidence" value="ECO:0007669"/>
    <property type="project" value="InterPro"/>
</dbReference>
<organism evidence="5 6">
    <name type="scientific">Williamsia marianensis</name>
    <dbReference type="NCBI Taxonomy" id="85044"/>
    <lineage>
        <taxon>Bacteria</taxon>
        <taxon>Bacillati</taxon>
        <taxon>Actinomycetota</taxon>
        <taxon>Actinomycetes</taxon>
        <taxon>Mycobacteriales</taxon>
        <taxon>Nocardiaceae</taxon>
        <taxon>Williamsia</taxon>
    </lineage>
</organism>
<dbReference type="PROSITE" id="PS51084">
    <property type="entry name" value="HIT_2"/>
    <property type="match status" value="1"/>
</dbReference>
<dbReference type="GO" id="GO:0009117">
    <property type="term" value="P:nucleotide metabolic process"/>
    <property type="evidence" value="ECO:0007669"/>
    <property type="project" value="TreeGrafter"/>
</dbReference>
<evidence type="ECO:0000259" key="4">
    <source>
        <dbReference type="PROSITE" id="PS51084"/>
    </source>
</evidence>
<dbReference type="InterPro" id="IPR019808">
    <property type="entry name" value="Histidine_triad_CS"/>
</dbReference>
<dbReference type="Proteomes" id="UP000225108">
    <property type="component" value="Unassembled WGS sequence"/>
</dbReference>
<dbReference type="PANTHER" id="PTHR46648:SF1">
    <property type="entry name" value="ADENOSINE 5'-MONOPHOSPHORAMIDASE HNT1"/>
    <property type="match status" value="1"/>
</dbReference>
<dbReference type="Gene3D" id="3.30.428.10">
    <property type="entry name" value="HIT-like"/>
    <property type="match status" value="1"/>
</dbReference>
<name>A0A2G3PFG4_WILMA</name>
<gene>
    <name evidence="5" type="ORF">CSW57_22275</name>
</gene>
<feature type="short sequence motif" description="Histidine triad motif" evidence="2 3">
    <location>
        <begin position="98"/>
        <end position="102"/>
    </location>
</feature>
<dbReference type="PANTHER" id="PTHR46648">
    <property type="entry name" value="HIT FAMILY PROTEIN 1"/>
    <property type="match status" value="1"/>
</dbReference>
<dbReference type="Pfam" id="PF01230">
    <property type="entry name" value="HIT"/>
    <property type="match status" value="1"/>
</dbReference>
<dbReference type="PROSITE" id="PS00892">
    <property type="entry name" value="HIT_1"/>
    <property type="match status" value="1"/>
</dbReference>
<dbReference type="InterPro" id="IPR001310">
    <property type="entry name" value="Histidine_triad_HIT"/>
</dbReference>
<evidence type="ECO:0000313" key="6">
    <source>
        <dbReference type="Proteomes" id="UP000225108"/>
    </source>
</evidence>
<dbReference type="AlphaFoldDB" id="A0A2G3PFG4"/>
<proteinExistence type="predicted"/>
<accession>A0A2G3PFG4</accession>
<dbReference type="PRINTS" id="PR00332">
    <property type="entry name" value="HISTRIAD"/>
</dbReference>
<dbReference type="RefSeq" id="WP_099384835.1">
    <property type="nucleotide sequence ID" value="NZ_PEBD01000012.1"/>
</dbReference>
<evidence type="ECO:0000256" key="2">
    <source>
        <dbReference type="PIRSR" id="PIRSR601310-3"/>
    </source>
</evidence>
<protein>
    <submittedName>
        <fullName evidence="5">HIT family protein</fullName>
    </submittedName>
</protein>
<sequence>MNECIFCAIVARTSPAHVVYEDSDILGFLDIRPVRPGHTLLVPKRHAANLSELEPEQGARLFRAGQLVAAAQRASAIAADGVNLLVNDGRAAFQTVFHSHLHVVPRHYGDKLTLAKGLLTRRDNDLPGTAAILRAQLKDHAADE</sequence>
<comment type="caution">
    <text evidence="5">The sequence shown here is derived from an EMBL/GenBank/DDBJ whole genome shotgun (WGS) entry which is preliminary data.</text>
</comment>
<evidence type="ECO:0000256" key="1">
    <source>
        <dbReference type="PIRSR" id="PIRSR601310-1"/>
    </source>
</evidence>
<dbReference type="InterPro" id="IPR036265">
    <property type="entry name" value="HIT-like_sf"/>
</dbReference>
<evidence type="ECO:0000256" key="3">
    <source>
        <dbReference type="PROSITE-ProRule" id="PRU00464"/>
    </source>
</evidence>